<gene>
    <name evidence="6" type="primary">algE5</name>
    <name evidence="6" type="ORF">PRI8871_03623</name>
</gene>
<keyword evidence="6" id="KW-0413">Isomerase</keyword>
<dbReference type="Pfam" id="PF08548">
    <property type="entry name" value="Peptidase_M10_C"/>
    <property type="match status" value="1"/>
</dbReference>
<dbReference type="Gene3D" id="2.150.10.10">
    <property type="entry name" value="Serralysin-like metalloprotease, C-terminal"/>
    <property type="match status" value="1"/>
</dbReference>
<reference evidence="7" key="1">
    <citation type="submission" date="2018-03" db="EMBL/GenBank/DDBJ databases">
        <authorList>
            <person name="Rodrigo-Torres L."/>
            <person name="Arahal R. D."/>
            <person name="Lucena T."/>
        </authorList>
    </citation>
    <scope>NUCLEOTIDE SEQUENCE [LARGE SCALE GENOMIC DNA]</scope>
    <source>
        <strain evidence="7">CECT 8871</strain>
    </source>
</reference>
<dbReference type="PROSITE" id="PS00330">
    <property type="entry name" value="HEMOLYSIN_CALCIUM"/>
    <property type="match status" value="1"/>
</dbReference>
<evidence type="ECO:0000313" key="6">
    <source>
        <dbReference type="EMBL" id="SPF81798.1"/>
    </source>
</evidence>
<dbReference type="GO" id="GO:0005509">
    <property type="term" value="F:calcium ion binding"/>
    <property type="evidence" value="ECO:0007669"/>
    <property type="project" value="InterPro"/>
</dbReference>
<comment type="cofactor">
    <cofactor evidence="1">
        <name>Ca(2+)</name>
        <dbReference type="ChEBI" id="CHEBI:29108"/>
    </cofactor>
</comment>
<accession>A0A2R8B0I4</accession>
<name>A0A2R8B0I4_9RHOB</name>
<dbReference type="EMBL" id="OMOJ01000014">
    <property type="protein sequence ID" value="SPF81798.1"/>
    <property type="molecule type" value="Genomic_DNA"/>
</dbReference>
<dbReference type="Proteomes" id="UP000244904">
    <property type="component" value="Unassembled WGS sequence"/>
</dbReference>
<evidence type="ECO:0000259" key="5">
    <source>
        <dbReference type="Pfam" id="PF08548"/>
    </source>
</evidence>
<feature type="domain" description="Peptidase M10 serralysin C-terminal" evidence="5">
    <location>
        <begin position="393"/>
        <end position="444"/>
    </location>
</feature>
<sequence length="493" mass="50785">MLGMDLRQVAGRADRSLAAIVYFEPIILDGAPWVLAGSSVSGGVSLLRLNDGGKIARIESGWQPDRAGGLSMAEGLILTQGGDTRILRVDTGGTAGLMDLKSGPDLGAPAALRLKSGGVIRGQSFEQVTSGSTSFLAAADADGITLYSMSRSWGMGEVANVQDSAKSALKGVSDMLSLSVAGQTFLITAAQQDTGLTAFRIHPGGRMELTDSIADKDGLWVSGLTAIAALTLSGLSFVLGVSPISGTVAALRLNPMGVFFVTDILTDSQDTRFGGAAHLATFEANGRGFAVVGGSDAGLSLLELLPDGQLLHHQSLAQSTAWDIGPITALSAMVLTSEVQILAAGTRGNLPLFVLPLADLPARHDGTPGADRLTGGALDNLMLGQGGNDTLSGGPGDDTLIAGAGYDTLTGGAGADVFVLEAGRTRDTITDFQPGQDRIDLSGWGRLYDVSALDIRSRDDGALILWQGEELRVQTATGSSLPATGWDNSDFLF</sequence>
<keyword evidence="7" id="KW-1185">Reference proteome</keyword>
<protein>
    <submittedName>
        <fullName evidence="6">Poly(Beta-D-mannuronate) C5 epimerase 5</fullName>
        <ecNumber evidence="6">5.1.3.-</ecNumber>
    </submittedName>
</protein>
<organism evidence="6 7">
    <name type="scientific">Pseudoprimorskyibacter insulae</name>
    <dbReference type="NCBI Taxonomy" id="1695997"/>
    <lineage>
        <taxon>Bacteria</taxon>
        <taxon>Pseudomonadati</taxon>
        <taxon>Pseudomonadota</taxon>
        <taxon>Alphaproteobacteria</taxon>
        <taxon>Rhodobacterales</taxon>
        <taxon>Paracoccaceae</taxon>
        <taxon>Pseudoprimorskyibacter</taxon>
    </lineage>
</organism>
<evidence type="ECO:0000256" key="2">
    <source>
        <dbReference type="ARBA" id="ARBA00004613"/>
    </source>
</evidence>
<dbReference type="Pfam" id="PF00353">
    <property type="entry name" value="HemolysinCabind"/>
    <property type="match status" value="1"/>
</dbReference>
<keyword evidence="4" id="KW-0677">Repeat</keyword>
<dbReference type="InterPro" id="IPR011049">
    <property type="entry name" value="Serralysin-like_metalloprot_C"/>
</dbReference>
<evidence type="ECO:0000256" key="3">
    <source>
        <dbReference type="ARBA" id="ARBA00022525"/>
    </source>
</evidence>
<evidence type="ECO:0000256" key="1">
    <source>
        <dbReference type="ARBA" id="ARBA00001913"/>
    </source>
</evidence>
<dbReference type="EC" id="5.1.3.-" evidence="6"/>
<dbReference type="InterPro" id="IPR013858">
    <property type="entry name" value="Peptidase_M10B_C"/>
</dbReference>
<dbReference type="GO" id="GO:0016853">
    <property type="term" value="F:isomerase activity"/>
    <property type="evidence" value="ECO:0007669"/>
    <property type="project" value="UniProtKB-KW"/>
</dbReference>
<dbReference type="PRINTS" id="PR00313">
    <property type="entry name" value="CABNDNGRPT"/>
</dbReference>
<proteinExistence type="predicted"/>
<dbReference type="InterPro" id="IPR018511">
    <property type="entry name" value="Hemolysin-typ_Ca-bd_CS"/>
</dbReference>
<dbReference type="AlphaFoldDB" id="A0A2R8B0I4"/>
<evidence type="ECO:0000256" key="4">
    <source>
        <dbReference type="ARBA" id="ARBA00022737"/>
    </source>
</evidence>
<keyword evidence="3" id="KW-0964">Secreted</keyword>
<dbReference type="InterPro" id="IPR001343">
    <property type="entry name" value="Hemolysn_Ca-bd"/>
</dbReference>
<dbReference type="OrthoDB" id="9342475at2"/>
<dbReference type="SUPFAM" id="SSF51120">
    <property type="entry name" value="beta-Roll"/>
    <property type="match status" value="1"/>
</dbReference>
<dbReference type="GO" id="GO:0005615">
    <property type="term" value="C:extracellular space"/>
    <property type="evidence" value="ECO:0007669"/>
    <property type="project" value="InterPro"/>
</dbReference>
<comment type="subcellular location">
    <subcellularLocation>
        <location evidence="2">Secreted</location>
    </subcellularLocation>
</comment>
<evidence type="ECO:0000313" key="7">
    <source>
        <dbReference type="Proteomes" id="UP000244904"/>
    </source>
</evidence>